<name>A0A0G4NU87_PENC3</name>
<sequence>MITRVLEAPRYPQLNLWLYQDSSSLLAGTKQQEEDLKEDPMGSILMQPDAAERIEVELFTRLGGLVA</sequence>
<evidence type="ECO:0000313" key="1">
    <source>
        <dbReference type="EMBL" id="CRL17633.1"/>
    </source>
</evidence>
<dbReference type="STRING" id="1429867.A0A0G4NU87"/>
<dbReference type="AlphaFoldDB" id="A0A0G4NU87"/>
<gene>
    <name evidence="1" type="ORF">PCAMFM013_S001g000593</name>
</gene>
<dbReference type="Proteomes" id="UP000053732">
    <property type="component" value="Unassembled WGS sequence"/>
</dbReference>
<organism evidence="1 2">
    <name type="scientific">Penicillium camemberti (strain FM 013)</name>
    <dbReference type="NCBI Taxonomy" id="1429867"/>
    <lineage>
        <taxon>Eukaryota</taxon>
        <taxon>Fungi</taxon>
        <taxon>Dikarya</taxon>
        <taxon>Ascomycota</taxon>
        <taxon>Pezizomycotina</taxon>
        <taxon>Eurotiomycetes</taxon>
        <taxon>Eurotiomycetidae</taxon>
        <taxon>Eurotiales</taxon>
        <taxon>Aspergillaceae</taxon>
        <taxon>Penicillium</taxon>
    </lineage>
</organism>
<evidence type="ECO:0000313" key="2">
    <source>
        <dbReference type="Proteomes" id="UP000053732"/>
    </source>
</evidence>
<keyword evidence="2" id="KW-1185">Reference proteome</keyword>
<proteinExistence type="predicted"/>
<reference evidence="1 2" key="1">
    <citation type="journal article" date="2014" name="Nat. Commun.">
        <title>Multiple recent horizontal transfers of a large genomic region in cheese making fungi.</title>
        <authorList>
            <person name="Cheeseman K."/>
            <person name="Ropars J."/>
            <person name="Renault P."/>
            <person name="Dupont J."/>
            <person name="Gouzy J."/>
            <person name="Branca A."/>
            <person name="Abraham A.L."/>
            <person name="Ceppi M."/>
            <person name="Conseiller E."/>
            <person name="Debuchy R."/>
            <person name="Malagnac F."/>
            <person name="Goarin A."/>
            <person name="Silar P."/>
            <person name="Lacoste S."/>
            <person name="Sallet E."/>
            <person name="Bensimon A."/>
            <person name="Giraud T."/>
            <person name="Brygoo Y."/>
        </authorList>
    </citation>
    <scope>NUCLEOTIDE SEQUENCE [LARGE SCALE GENOMIC DNA]</scope>
    <source>
        <strain evidence="2">FM 013</strain>
    </source>
</reference>
<dbReference type="EMBL" id="HG793134">
    <property type="protein sequence ID" value="CRL17633.1"/>
    <property type="molecule type" value="Genomic_DNA"/>
</dbReference>
<protein>
    <submittedName>
        <fullName evidence="1">Str. FM013</fullName>
    </submittedName>
</protein>
<accession>A0A0G4NU87</accession>